<dbReference type="RefSeq" id="WP_113660456.1">
    <property type="nucleotide sequence ID" value="NZ_KZ845689.1"/>
</dbReference>
<feature type="domain" description="NAD-dependent epimerase/dehydratase" evidence="2">
    <location>
        <begin position="3"/>
        <end position="212"/>
    </location>
</feature>
<keyword evidence="5" id="KW-1185">Reference proteome</keyword>
<reference evidence="4 5" key="2">
    <citation type="submission" date="2018-06" db="EMBL/GenBank/DDBJ databases">
        <authorList>
            <person name="Zhirakovskaya E."/>
        </authorList>
    </citation>
    <scope>NUCLEOTIDE SEQUENCE [LARGE SCALE GENOMIC DNA]</scope>
    <source>
        <strain evidence="4 5">FBKL4.011</strain>
    </source>
</reference>
<dbReference type="PANTHER" id="PTHR11092:SF0">
    <property type="entry name" value="EPIMERASE FAMILY PROTEIN SDR39U1"/>
    <property type="match status" value="1"/>
</dbReference>
<organism evidence="4 5">
    <name type="scientific">Thermoflavimicrobium daqui</name>
    <dbReference type="NCBI Taxonomy" id="2137476"/>
    <lineage>
        <taxon>Bacteria</taxon>
        <taxon>Bacillati</taxon>
        <taxon>Bacillota</taxon>
        <taxon>Bacilli</taxon>
        <taxon>Bacillales</taxon>
        <taxon>Thermoactinomycetaceae</taxon>
        <taxon>Thermoflavimicrobium</taxon>
    </lineage>
</organism>
<dbReference type="InterPro" id="IPR010099">
    <property type="entry name" value="SDR39U1"/>
</dbReference>
<dbReference type="Gene3D" id="3.40.50.720">
    <property type="entry name" value="NAD(P)-binding Rossmann-like Domain"/>
    <property type="match status" value="1"/>
</dbReference>
<evidence type="ECO:0000313" key="5">
    <source>
        <dbReference type="Proteomes" id="UP000251213"/>
    </source>
</evidence>
<dbReference type="SUPFAM" id="SSF51735">
    <property type="entry name" value="NAD(P)-binding Rossmann-fold domains"/>
    <property type="match status" value="1"/>
</dbReference>
<feature type="domain" description="DUF1731" evidence="3">
    <location>
        <begin position="248"/>
        <end position="294"/>
    </location>
</feature>
<gene>
    <name evidence="4" type="ORF">DL897_17790</name>
</gene>
<dbReference type="NCBIfam" id="TIGR01777">
    <property type="entry name" value="yfcH"/>
    <property type="match status" value="1"/>
</dbReference>
<dbReference type="InterPro" id="IPR036291">
    <property type="entry name" value="NAD(P)-bd_dom_sf"/>
</dbReference>
<dbReference type="CDD" id="cd05242">
    <property type="entry name" value="SDR_a8"/>
    <property type="match status" value="1"/>
</dbReference>
<comment type="caution">
    <text evidence="4">The sequence shown here is derived from an EMBL/GenBank/DDBJ whole genome shotgun (WGS) entry which is preliminary data.</text>
</comment>
<accession>A0A364K0D9</accession>
<evidence type="ECO:0000313" key="4">
    <source>
        <dbReference type="EMBL" id="RAL20814.1"/>
    </source>
</evidence>
<reference evidence="4 5" key="1">
    <citation type="submission" date="2018-06" db="EMBL/GenBank/DDBJ databases">
        <title>Thermoflavimicrobium daqus sp. nov., a thermophilic microbe isolated from Moutai-flavour Daqu.</title>
        <authorList>
            <person name="Wang X."/>
            <person name="Zhou H."/>
        </authorList>
    </citation>
    <scope>NUCLEOTIDE SEQUENCE [LARGE SCALE GENOMIC DNA]</scope>
    <source>
        <strain evidence="4 5">FBKL4.011</strain>
    </source>
</reference>
<protein>
    <submittedName>
        <fullName evidence="4">TIGR01777 family protein</fullName>
    </submittedName>
</protein>
<dbReference type="Proteomes" id="UP000251213">
    <property type="component" value="Unassembled WGS sequence"/>
</dbReference>
<evidence type="ECO:0000259" key="2">
    <source>
        <dbReference type="Pfam" id="PF01370"/>
    </source>
</evidence>
<dbReference type="InterPro" id="IPR013549">
    <property type="entry name" value="DUF1731"/>
</dbReference>
<name>A0A364K0D9_9BACL</name>
<dbReference type="EMBL" id="QJKK01000027">
    <property type="protein sequence ID" value="RAL20814.1"/>
    <property type="molecule type" value="Genomic_DNA"/>
</dbReference>
<sequence length="297" mass="33035">MKIAITGATGFIGNELSKYLMEKGHEVIAISRMQAFPKLEATAFFTWDHIEKNPVALNGIDAIISLAGESINQRWTRTAKQRILQSRLSVAKKLAKIVEQLSQKPKVLINASGMSIYGTSETKAFDENSPANITDFLASVVEKWEEAIDQIPTARIIKLRIGVVLGNQGGAYPKMILPYKLGVGGKVGSGRQWISWVHIKDMIRLIEFCLNHEQITGPVNGTAPYPVTNDQFGRTVAQVLQRPHWMPVPAWMMKILFGELSVLLLEGQKVIPQKLLSQGFQFHFATIEEAIRDLSGK</sequence>
<evidence type="ECO:0000259" key="3">
    <source>
        <dbReference type="Pfam" id="PF08338"/>
    </source>
</evidence>
<proteinExistence type="inferred from homology"/>
<dbReference type="Pfam" id="PF08338">
    <property type="entry name" value="DUF1731"/>
    <property type="match status" value="1"/>
</dbReference>
<dbReference type="InterPro" id="IPR001509">
    <property type="entry name" value="Epimerase_deHydtase"/>
</dbReference>
<comment type="similarity">
    <text evidence="1">Belongs to the NAD(P)-dependent epimerase/dehydratase family. SDR39U1 subfamily.</text>
</comment>
<dbReference type="PANTHER" id="PTHR11092">
    <property type="entry name" value="SUGAR NUCLEOTIDE EPIMERASE RELATED"/>
    <property type="match status" value="1"/>
</dbReference>
<dbReference type="Pfam" id="PF01370">
    <property type="entry name" value="Epimerase"/>
    <property type="match status" value="1"/>
</dbReference>
<evidence type="ECO:0000256" key="1">
    <source>
        <dbReference type="ARBA" id="ARBA00009353"/>
    </source>
</evidence>
<dbReference type="OrthoDB" id="9801773at2"/>
<dbReference type="AlphaFoldDB" id="A0A364K0D9"/>